<dbReference type="GO" id="GO:0000462">
    <property type="term" value="P:maturation of SSU-rRNA from tricistronic rRNA transcript (SSU-rRNA, 5.8S rRNA, LSU-rRNA)"/>
    <property type="evidence" value="ECO:0007669"/>
    <property type="project" value="TreeGrafter"/>
</dbReference>
<name>A0A815BK42_9BILA</name>
<dbReference type="AlphaFoldDB" id="A0A815BK42"/>
<keyword evidence="2" id="KW-0853">WD repeat</keyword>
<gene>
    <name evidence="6" type="ORF">JXQ802_LOCUS27972</name>
    <name evidence="7" type="ORF">JXQ802_LOCUS29946</name>
</gene>
<dbReference type="GO" id="GO:0030686">
    <property type="term" value="C:90S preribosome"/>
    <property type="evidence" value="ECO:0007669"/>
    <property type="project" value="TreeGrafter"/>
</dbReference>
<reference evidence="6" key="1">
    <citation type="submission" date="2021-02" db="EMBL/GenBank/DDBJ databases">
        <authorList>
            <person name="Nowell W R."/>
        </authorList>
    </citation>
    <scope>NUCLEOTIDE SEQUENCE</scope>
</reference>
<evidence type="ECO:0000256" key="4">
    <source>
        <dbReference type="ARBA" id="ARBA00023242"/>
    </source>
</evidence>
<comment type="subcellular location">
    <subcellularLocation>
        <location evidence="1">Nucleus</location>
        <location evidence="1">Nucleolus</location>
    </subcellularLocation>
</comment>
<dbReference type="InterPro" id="IPR040315">
    <property type="entry name" value="WDR46/Utp7"/>
</dbReference>
<evidence type="ECO:0000313" key="8">
    <source>
        <dbReference type="Proteomes" id="UP000663870"/>
    </source>
</evidence>
<feature type="domain" description="BING4 C-terminal" evidence="5">
    <location>
        <begin position="17"/>
        <end position="97"/>
    </location>
</feature>
<keyword evidence="3" id="KW-0677">Repeat</keyword>
<dbReference type="EMBL" id="CAJNOL010001033">
    <property type="protein sequence ID" value="CAF1270753.1"/>
    <property type="molecule type" value="Genomic_DNA"/>
</dbReference>
<evidence type="ECO:0000256" key="3">
    <source>
        <dbReference type="ARBA" id="ARBA00022737"/>
    </source>
</evidence>
<sequence length="169" mass="19536">IYQDICDNESSSNELPRYLVHRCSNGSSASSLSFCPYEDVLGVGHERGFISLLAPGAGEPNFDTLEANPYQTKKQRKHAEVKQLLDKIQPDMITLDNSILSEIDRKTFIRKQEEKRNNFNFIKPKELIIKSDKKKGKIGKRLARKTQIRDAKLKEYLQQQQLKRKKTKN</sequence>
<proteinExistence type="predicted"/>
<dbReference type="GO" id="GO:0032040">
    <property type="term" value="C:small-subunit processome"/>
    <property type="evidence" value="ECO:0007669"/>
    <property type="project" value="TreeGrafter"/>
</dbReference>
<dbReference type="EMBL" id="CAJNOL010001195">
    <property type="protein sequence ID" value="CAF1309617.1"/>
    <property type="molecule type" value="Genomic_DNA"/>
</dbReference>
<dbReference type="InterPro" id="IPR012952">
    <property type="entry name" value="BING4_C_dom"/>
</dbReference>
<dbReference type="SMART" id="SM01033">
    <property type="entry name" value="BING4CT"/>
    <property type="match status" value="1"/>
</dbReference>
<evidence type="ECO:0000256" key="2">
    <source>
        <dbReference type="ARBA" id="ARBA00022574"/>
    </source>
</evidence>
<dbReference type="PANTHER" id="PTHR14085:SF3">
    <property type="entry name" value="WD REPEAT-CONTAINING PROTEIN 46"/>
    <property type="match status" value="1"/>
</dbReference>
<accession>A0A815BK42</accession>
<comment type="caution">
    <text evidence="6">The sequence shown here is derived from an EMBL/GenBank/DDBJ whole genome shotgun (WGS) entry which is preliminary data.</text>
</comment>
<feature type="non-terminal residue" evidence="6">
    <location>
        <position position="1"/>
    </location>
</feature>
<protein>
    <recommendedName>
        <fullName evidence="5">BING4 C-terminal domain-containing protein</fullName>
    </recommendedName>
</protein>
<evidence type="ECO:0000259" key="5">
    <source>
        <dbReference type="SMART" id="SM01033"/>
    </source>
</evidence>
<evidence type="ECO:0000313" key="6">
    <source>
        <dbReference type="EMBL" id="CAF1270753.1"/>
    </source>
</evidence>
<keyword evidence="4" id="KW-0539">Nucleus</keyword>
<keyword evidence="8" id="KW-1185">Reference proteome</keyword>
<evidence type="ECO:0000256" key="1">
    <source>
        <dbReference type="ARBA" id="ARBA00004604"/>
    </source>
</evidence>
<evidence type="ECO:0000313" key="7">
    <source>
        <dbReference type="EMBL" id="CAF1309617.1"/>
    </source>
</evidence>
<organism evidence="6 8">
    <name type="scientific">Rotaria sordida</name>
    <dbReference type="NCBI Taxonomy" id="392033"/>
    <lineage>
        <taxon>Eukaryota</taxon>
        <taxon>Metazoa</taxon>
        <taxon>Spiralia</taxon>
        <taxon>Gnathifera</taxon>
        <taxon>Rotifera</taxon>
        <taxon>Eurotatoria</taxon>
        <taxon>Bdelloidea</taxon>
        <taxon>Philodinida</taxon>
        <taxon>Philodinidae</taxon>
        <taxon>Rotaria</taxon>
    </lineage>
</organism>
<dbReference type="Proteomes" id="UP000663870">
    <property type="component" value="Unassembled WGS sequence"/>
</dbReference>
<dbReference type="PANTHER" id="PTHR14085">
    <property type="entry name" value="WD-REPEAT PROTEIN BING4"/>
    <property type="match status" value="1"/>
</dbReference>
<dbReference type="Pfam" id="PF08149">
    <property type="entry name" value="BING4CT"/>
    <property type="match status" value="1"/>
</dbReference>